<keyword evidence="2" id="KW-1185">Reference proteome</keyword>
<organism evidence="1 2">
    <name type="scientific">Ooceraea biroi</name>
    <name type="common">Clonal raider ant</name>
    <name type="synonym">Cerapachys biroi</name>
    <dbReference type="NCBI Taxonomy" id="2015173"/>
    <lineage>
        <taxon>Eukaryota</taxon>
        <taxon>Metazoa</taxon>
        <taxon>Ecdysozoa</taxon>
        <taxon>Arthropoda</taxon>
        <taxon>Hexapoda</taxon>
        <taxon>Insecta</taxon>
        <taxon>Pterygota</taxon>
        <taxon>Neoptera</taxon>
        <taxon>Endopterygota</taxon>
        <taxon>Hymenoptera</taxon>
        <taxon>Apocrita</taxon>
        <taxon>Aculeata</taxon>
        <taxon>Formicoidea</taxon>
        <taxon>Formicidae</taxon>
        <taxon>Dorylinae</taxon>
        <taxon>Ooceraea</taxon>
    </lineage>
</organism>
<proteinExistence type="predicted"/>
<evidence type="ECO:0000313" key="2">
    <source>
        <dbReference type="Proteomes" id="UP000053097"/>
    </source>
</evidence>
<dbReference type="EMBL" id="KK107525">
    <property type="protein sequence ID" value="EZA49286.1"/>
    <property type="molecule type" value="Genomic_DNA"/>
</dbReference>
<reference evidence="1 2" key="1">
    <citation type="journal article" date="2014" name="Curr. Biol.">
        <title>The genome of the clonal raider ant Cerapachys biroi.</title>
        <authorList>
            <person name="Oxley P.R."/>
            <person name="Ji L."/>
            <person name="Fetter-Pruneda I."/>
            <person name="McKenzie S.K."/>
            <person name="Li C."/>
            <person name="Hu H."/>
            <person name="Zhang G."/>
            <person name="Kronauer D.J."/>
        </authorList>
    </citation>
    <scope>NUCLEOTIDE SEQUENCE [LARGE SCALE GENOMIC DNA]</scope>
</reference>
<protein>
    <submittedName>
        <fullName evidence="1">Uncharacterized protein</fullName>
    </submittedName>
</protein>
<evidence type="ECO:0000313" key="1">
    <source>
        <dbReference type="EMBL" id="EZA49286.1"/>
    </source>
</evidence>
<dbReference type="AlphaFoldDB" id="A0A026W127"/>
<sequence>MSANTAAQVHDSPPMSVHRILRKNKLHPYKLQFKNCKTEMNFCLKQLSLKCIIFVNFKGFHTFDKPCMYTKSLSWQHKTNKESPNFACLRQYAAI</sequence>
<gene>
    <name evidence="1" type="ORF">X777_12311</name>
</gene>
<name>A0A026W127_OOCBI</name>
<accession>A0A026W127</accession>
<dbReference type="Proteomes" id="UP000053097">
    <property type="component" value="Unassembled WGS sequence"/>
</dbReference>